<name>A0A0G4G4S7_9ALVE</name>
<keyword evidence="2" id="KW-0472">Membrane</keyword>
<feature type="compositionally biased region" description="Low complexity" evidence="1">
    <location>
        <begin position="136"/>
        <end position="147"/>
    </location>
</feature>
<feature type="transmembrane region" description="Helical" evidence="2">
    <location>
        <begin position="204"/>
        <end position="228"/>
    </location>
</feature>
<organism evidence="3">
    <name type="scientific">Chromera velia CCMP2878</name>
    <dbReference type="NCBI Taxonomy" id="1169474"/>
    <lineage>
        <taxon>Eukaryota</taxon>
        <taxon>Sar</taxon>
        <taxon>Alveolata</taxon>
        <taxon>Colpodellida</taxon>
        <taxon>Chromeraceae</taxon>
        <taxon>Chromera</taxon>
    </lineage>
</organism>
<reference evidence="3" key="1">
    <citation type="submission" date="2014-11" db="EMBL/GenBank/DDBJ databases">
        <authorList>
            <person name="Otto D Thomas"/>
            <person name="Naeem Raeece"/>
        </authorList>
    </citation>
    <scope>NUCLEOTIDE SEQUENCE</scope>
</reference>
<gene>
    <name evidence="3" type="ORF">Cvel_20163</name>
</gene>
<dbReference type="EMBL" id="CDMZ01000873">
    <property type="protein sequence ID" value="CEM23083.1"/>
    <property type="molecule type" value="Genomic_DNA"/>
</dbReference>
<accession>A0A0G4G4S7</accession>
<dbReference type="AlphaFoldDB" id="A0A0G4G4S7"/>
<evidence type="ECO:0000256" key="1">
    <source>
        <dbReference type="SAM" id="MobiDB-lite"/>
    </source>
</evidence>
<feature type="compositionally biased region" description="Acidic residues" evidence="1">
    <location>
        <begin position="155"/>
        <end position="167"/>
    </location>
</feature>
<feature type="region of interest" description="Disordered" evidence="1">
    <location>
        <begin position="101"/>
        <end position="191"/>
    </location>
</feature>
<evidence type="ECO:0000313" key="3">
    <source>
        <dbReference type="EMBL" id="CEM23083.1"/>
    </source>
</evidence>
<keyword evidence="2" id="KW-1133">Transmembrane helix</keyword>
<protein>
    <submittedName>
        <fullName evidence="3">Uncharacterized protein</fullName>
    </submittedName>
</protein>
<evidence type="ECO:0000256" key="2">
    <source>
        <dbReference type="SAM" id="Phobius"/>
    </source>
</evidence>
<sequence>MTTRECGRRDDGRGGKDVLEEGGRAIELADVLLQDGASEDRLRCELEEFLGKEQSTAFAEFIFAYRTPTGAQEAYLGPVDGGSGGSGGALDRGSAKIWKAEEEDAKTSGGKGKGGEEGVEMEQNQTGMGSVNLPEASGSSSSAGGRAWLEFMKEESDDSEESADGEDQAIRTPVRSPGGGGRGADDSGKGGGTNVIRLVSPAPLIASFLVLFFLNIAAGVLPLTFCLFKYFASLHGSSCLNRPSTANDLFTGFSRDTLPDEFRDSVREALKCRLEKIPYTFEMGQHMVHGSCAPSTVDVRIGTLRQEQSIWRINVGLTYQRKGQRNHTETELAGQGATRAPVGGSFSVLGQTSNFRCFVDST</sequence>
<dbReference type="VEuPathDB" id="CryptoDB:Cvel_20163"/>
<proteinExistence type="predicted"/>
<keyword evidence="2" id="KW-0812">Transmembrane</keyword>